<gene>
    <name evidence="2" type="ORF">P7K49_009638</name>
</gene>
<dbReference type="EMBL" id="JASSZA010000005">
    <property type="protein sequence ID" value="KAK2109892.1"/>
    <property type="molecule type" value="Genomic_DNA"/>
</dbReference>
<evidence type="ECO:0000313" key="3">
    <source>
        <dbReference type="Proteomes" id="UP001266305"/>
    </source>
</evidence>
<keyword evidence="3" id="KW-1185">Reference proteome</keyword>
<accession>A0ABQ9VKJ2</accession>
<protein>
    <submittedName>
        <fullName evidence="2">Uncharacterized protein</fullName>
    </submittedName>
</protein>
<feature type="coiled-coil region" evidence="1">
    <location>
        <begin position="9"/>
        <end position="115"/>
    </location>
</feature>
<proteinExistence type="predicted"/>
<reference evidence="2 3" key="1">
    <citation type="submission" date="2023-05" db="EMBL/GenBank/DDBJ databases">
        <title>B98-5 Cell Line De Novo Hybrid Assembly: An Optical Mapping Approach.</title>
        <authorList>
            <person name="Kananen K."/>
            <person name="Auerbach J.A."/>
            <person name="Kautto E."/>
            <person name="Blachly J.S."/>
        </authorList>
    </citation>
    <scope>NUCLEOTIDE SEQUENCE [LARGE SCALE GENOMIC DNA]</scope>
    <source>
        <strain evidence="2">B95-8</strain>
        <tissue evidence="2">Cell line</tissue>
    </source>
</reference>
<comment type="caution">
    <text evidence="2">The sequence shown here is derived from an EMBL/GenBank/DDBJ whole genome shotgun (WGS) entry which is preliminary data.</text>
</comment>
<sequence>MLGEVRCLKLELDTERSRAEQDRDAAARQLAWAEQEGKTALEQQMAAHEEEVNQLREKWEKERSWHQQELAKARESLEREKMELEMRLKEQQTEMEAIRAQREEERTQAESALCQVRAAHPISDLLTFDHFLFHSQE</sequence>
<evidence type="ECO:0000256" key="1">
    <source>
        <dbReference type="SAM" id="Coils"/>
    </source>
</evidence>
<dbReference type="Proteomes" id="UP001266305">
    <property type="component" value="Unassembled WGS sequence"/>
</dbReference>
<organism evidence="2 3">
    <name type="scientific">Saguinus oedipus</name>
    <name type="common">Cotton-top tamarin</name>
    <name type="synonym">Oedipomidas oedipus</name>
    <dbReference type="NCBI Taxonomy" id="9490"/>
    <lineage>
        <taxon>Eukaryota</taxon>
        <taxon>Metazoa</taxon>
        <taxon>Chordata</taxon>
        <taxon>Craniata</taxon>
        <taxon>Vertebrata</taxon>
        <taxon>Euteleostomi</taxon>
        <taxon>Mammalia</taxon>
        <taxon>Eutheria</taxon>
        <taxon>Euarchontoglires</taxon>
        <taxon>Primates</taxon>
        <taxon>Haplorrhini</taxon>
        <taxon>Platyrrhini</taxon>
        <taxon>Cebidae</taxon>
        <taxon>Callitrichinae</taxon>
        <taxon>Saguinus</taxon>
    </lineage>
</organism>
<keyword evidence="1" id="KW-0175">Coiled coil</keyword>
<name>A0ABQ9VKJ2_SAGOE</name>
<evidence type="ECO:0000313" key="2">
    <source>
        <dbReference type="EMBL" id="KAK2109892.1"/>
    </source>
</evidence>